<keyword evidence="7 8" id="KW-0961">Cell wall biogenesis/degradation</keyword>
<evidence type="ECO:0000256" key="1">
    <source>
        <dbReference type="ARBA" id="ARBA00007734"/>
    </source>
</evidence>
<feature type="domain" description="Solute-binding protein family 3/N-terminal" evidence="9">
    <location>
        <begin position="32"/>
        <end position="257"/>
    </location>
</feature>
<name>A0A1I3U919_9GAMM</name>
<organism evidence="10 11">
    <name type="scientific">Methylophaga sulfidovorans</name>
    <dbReference type="NCBI Taxonomy" id="45496"/>
    <lineage>
        <taxon>Bacteria</taxon>
        <taxon>Pseudomonadati</taxon>
        <taxon>Pseudomonadota</taxon>
        <taxon>Gammaproteobacteria</taxon>
        <taxon>Thiotrichales</taxon>
        <taxon>Piscirickettsiaceae</taxon>
        <taxon>Methylophaga</taxon>
    </lineage>
</organism>
<dbReference type="NCBIfam" id="NF008112">
    <property type="entry name" value="PRK10859.1"/>
    <property type="match status" value="1"/>
</dbReference>
<comment type="subcellular location">
    <subcellularLocation>
        <location evidence="8">Cell outer membrane</location>
        <topology evidence="8">Peripheral membrane protein</topology>
    </subcellularLocation>
    <text evidence="8">Attached to the inner leaflet of the outer membrane.</text>
</comment>
<reference evidence="11" key="1">
    <citation type="submission" date="2016-10" db="EMBL/GenBank/DDBJ databases">
        <authorList>
            <person name="Varghese N."/>
            <person name="Submissions S."/>
        </authorList>
    </citation>
    <scope>NUCLEOTIDE SEQUENCE [LARGE SCALE GENOMIC DNA]</scope>
    <source>
        <strain evidence="11">DSM 11578</strain>
    </source>
</reference>
<dbReference type="PROSITE" id="PS51257">
    <property type="entry name" value="PROKAR_LIPOPROTEIN"/>
    <property type="match status" value="1"/>
</dbReference>
<dbReference type="PROSITE" id="PS00922">
    <property type="entry name" value="TRANSGLYCOSYLASE"/>
    <property type="match status" value="1"/>
</dbReference>
<dbReference type="RefSeq" id="WP_091711348.1">
    <property type="nucleotide sequence ID" value="NZ_FOSH01000001.1"/>
</dbReference>
<evidence type="ECO:0000256" key="8">
    <source>
        <dbReference type="HAMAP-Rule" id="MF_02016"/>
    </source>
</evidence>
<feature type="signal peptide" evidence="8">
    <location>
        <begin position="1"/>
        <end position="18"/>
    </location>
</feature>
<gene>
    <name evidence="8" type="primary">mltF</name>
    <name evidence="10" type="ORF">SAMN04488079_101232</name>
</gene>
<dbReference type="InterPro" id="IPR000189">
    <property type="entry name" value="Transglyc_AS"/>
</dbReference>
<dbReference type="Gene3D" id="3.40.190.10">
    <property type="entry name" value="Periplasmic binding protein-like II"/>
    <property type="match status" value="2"/>
</dbReference>
<evidence type="ECO:0000256" key="4">
    <source>
        <dbReference type="ARBA" id="ARBA00023136"/>
    </source>
</evidence>
<dbReference type="Proteomes" id="UP000198924">
    <property type="component" value="Unassembled WGS sequence"/>
</dbReference>
<dbReference type="HAMAP" id="MF_02016">
    <property type="entry name" value="MltF"/>
    <property type="match status" value="1"/>
</dbReference>
<comment type="similarity">
    <text evidence="8">In the C-terminal section; belongs to the transglycosylase Slt family.</text>
</comment>
<dbReference type="SUPFAM" id="SSF53955">
    <property type="entry name" value="Lysozyme-like"/>
    <property type="match status" value="1"/>
</dbReference>
<comment type="domain">
    <text evidence="8">The N-terminal domain does not have lytic activity and probably modulates enzymatic activity. The C-terminal domain is the catalytic active domain.</text>
</comment>
<comment type="function">
    <text evidence="8">Murein-degrading enzyme that degrades murein glycan strands and insoluble, high-molecular weight murein sacculi, with the concomitant formation of a 1,6-anhydromuramoyl product. Lytic transglycosylases (LTs) play an integral role in the metabolism of the peptidoglycan (PG) sacculus. Their lytic action creates space within the PG sacculus to allow for its expansion as well as for the insertion of various structures such as secretion systems and flagella.</text>
</comment>
<dbReference type="GO" id="GO:0016998">
    <property type="term" value="P:cell wall macromolecule catabolic process"/>
    <property type="evidence" value="ECO:0007669"/>
    <property type="project" value="UniProtKB-UniRule"/>
</dbReference>
<dbReference type="Pfam" id="PF01464">
    <property type="entry name" value="SLT"/>
    <property type="match status" value="1"/>
</dbReference>
<dbReference type="GO" id="GO:0008933">
    <property type="term" value="F:peptidoglycan lytic transglycosylase activity"/>
    <property type="evidence" value="ECO:0007669"/>
    <property type="project" value="UniProtKB-UniRule"/>
</dbReference>
<dbReference type="Gene3D" id="1.10.530.10">
    <property type="match status" value="1"/>
</dbReference>
<evidence type="ECO:0000313" key="11">
    <source>
        <dbReference type="Proteomes" id="UP000198924"/>
    </source>
</evidence>
<dbReference type="InterPro" id="IPR001638">
    <property type="entry name" value="Solute-binding_3/MltF_N"/>
</dbReference>
<evidence type="ECO:0000313" key="10">
    <source>
        <dbReference type="EMBL" id="SFJ79405.1"/>
    </source>
</evidence>
<comment type="similarity">
    <text evidence="8">In the N-terminal section; belongs to the bacterial solute-binding protein 3 family.</text>
</comment>
<accession>A0A1I3U919</accession>
<dbReference type="GO" id="GO:0071555">
    <property type="term" value="P:cell wall organization"/>
    <property type="evidence" value="ECO:0007669"/>
    <property type="project" value="UniProtKB-KW"/>
</dbReference>
<dbReference type="STRING" id="45496.SAMN04488079_101232"/>
<dbReference type="EMBL" id="FOSH01000001">
    <property type="protein sequence ID" value="SFJ79405.1"/>
    <property type="molecule type" value="Genomic_DNA"/>
</dbReference>
<dbReference type="GO" id="GO:0009253">
    <property type="term" value="P:peptidoglycan catabolic process"/>
    <property type="evidence" value="ECO:0007669"/>
    <property type="project" value="TreeGrafter"/>
</dbReference>
<keyword evidence="4 8" id="KW-0472">Membrane</keyword>
<protein>
    <recommendedName>
        <fullName evidence="8">Membrane-bound lytic murein transglycosylase F</fullName>
        <ecNumber evidence="8">4.2.2.n1</ecNumber>
    </recommendedName>
    <alternativeName>
        <fullName evidence="8">Murein lyase F</fullName>
    </alternativeName>
</protein>
<keyword evidence="3 8" id="KW-0732">Signal</keyword>
<feature type="region of interest" description="LT domain" evidence="8">
    <location>
        <begin position="258"/>
        <end position="466"/>
    </location>
</feature>
<feature type="chain" id="PRO_5011802766" description="Membrane-bound lytic murein transglycosylase F" evidence="8">
    <location>
        <begin position="19"/>
        <end position="466"/>
    </location>
</feature>
<evidence type="ECO:0000256" key="3">
    <source>
        <dbReference type="ARBA" id="ARBA00022729"/>
    </source>
</evidence>
<evidence type="ECO:0000256" key="2">
    <source>
        <dbReference type="ARBA" id="ARBA00010333"/>
    </source>
</evidence>
<dbReference type="EC" id="4.2.2.n1" evidence="8"/>
<dbReference type="PANTHER" id="PTHR35936:SF32">
    <property type="entry name" value="MEMBRANE-BOUND LYTIC MUREIN TRANSGLYCOSYLASE F"/>
    <property type="match status" value="1"/>
</dbReference>
<dbReference type="InterPro" id="IPR008258">
    <property type="entry name" value="Transglycosylase_SLT_dom_1"/>
</dbReference>
<proteinExistence type="inferred from homology"/>
<dbReference type="Pfam" id="PF00497">
    <property type="entry name" value="SBP_bac_3"/>
    <property type="match status" value="1"/>
</dbReference>
<dbReference type="PANTHER" id="PTHR35936">
    <property type="entry name" value="MEMBRANE-BOUND LYTIC MUREIN TRANSGLYCOSYLASE F"/>
    <property type="match status" value="1"/>
</dbReference>
<evidence type="ECO:0000256" key="5">
    <source>
        <dbReference type="ARBA" id="ARBA00023237"/>
    </source>
</evidence>
<dbReference type="AlphaFoldDB" id="A0A1I3U919"/>
<keyword evidence="11" id="KW-1185">Reference proteome</keyword>
<dbReference type="SMART" id="SM00062">
    <property type="entry name" value="PBPb"/>
    <property type="match status" value="1"/>
</dbReference>
<feature type="active site" evidence="8">
    <location>
        <position position="304"/>
    </location>
</feature>
<keyword evidence="6 8" id="KW-0456">Lyase</keyword>
<comment type="similarity">
    <text evidence="2">Belongs to the bacterial solute-binding protein 3 family.</text>
</comment>
<comment type="caution">
    <text evidence="8">Lacks conserved residue(s) required for the propagation of feature annotation.</text>
</comment>
<keyword evidence="5 8" id="KW-0998">Cell outer membrane</keyword>
<comment type="similarity">
    <text evidence="1">Belongs to the transglycosylase Slt family.</text>
</comment>
<dbReference type="SUPFAM" id="SSF53850">
    <property type="entry name" value="Periplasmic binding protein-like II"/>
    <property type="match status" value="1"/>
</dbReference>
<dbReference type="GO" id="GO:0009279">
    <property type="term" value="C:cell outer membrane"/>
    <property type="evidence" value="ECO:0007669"/>
    <property type="project" value="UniProtKB-SubCell"/>
</dbReference>
<dbReference type="InterPro" id="IPR023703">
    <property type="entry name" value="MltF"/>
</dbReference>
<dbReference type="InterPro" id="IPR023346">
    <property type="entry name" value="Lysozyme-like_dom_sf"/>
</dbReference>
<evidence type="ECO:0000259" key="9">
    <source>
        <dbReference type="SMART" id="SM00062"/>
    </source>
</evidence>
<dbReference type="OrthoDB" id="9815002at2"/>
<dbReference type="CDD" id="cd01009">
    <property type="entry name" value="PBP2_YfhD_N"/>
    <property type="match status" value="1"/>
</dbReference>
<evidence type="ECO:0000256" key="6">
    <source>
        <dbReference type="ARBA" id="ARBA00023239"/>
    </source>
</evidence>
<comment type="catalytic activity">
    <reaction evidence="8">
        <text>Exolytic cleavage of the (1-&gt;4)-beta-glycosidic linkage between N-acetylmuramic acid (MurNAc) and N-acetylglucosamine (GlcNAc) residues in peptidoglycan, from either the reducing or the non-reducing ends of the peptidoglycan chains, with concomitant formation of a 1,6-anhydrobond in the MurNAc residue.</text>
        <dbReference type="EC" id="4.2.2.n1"/>
    </reaction>
</comment>
<evidence type="ECO:0000256" key="7">
    <source>
        <dbReference type="ARBA" id="ARBA00023316"/>
    </source>
</evidence>
<dbReference type="CDD" id="cd13403">
    <property type="entry name" value="MLTF-like"/>
    <property type="match status" value="1"/>
</dbReference>
<sequence precursor="true">MRLLIISLLATAMLTACGEAPPQLDQIKERGELRVLSRYSLTSYYVKGNDALAGFEYELAERFADRLGVKLKIIVPENLGTMLHMIEEGRADIAAAGLTVTEQRKELLRFGPVYHEVTQQLVYKHGNKRPKDITDIVNGTLEVVADSSHVEQLQALQQEIPELTWRENKELDSRGLLELVQLELIDYTIVDSNEMSANQSLFPELRVAFDISDPQPLAWAMAPTDDESLYLEVVDFFHDIEASGELDKLIEKYYGHIRRFDYVDTRAIHRRIQTHLPQYKDLFKAAGDEYGFDWHLLAAMAYQESHWNPEAVSSTGVKGLMMLTRSTAKQMGVTDREDPEQSIFAGAAYLASLYSRLPERIKDPDRTWFALAAYNTGLGHLEDARVITQKLGKNPDSWTDVRESLPLLSKKKWYSQTKHGYARGSEPVRYVQNTRRYLNIILHHEDMTTPVAPTIPDVDEKLPAAL</sequence>